<feature type="transmembrane region" description="Helical" evidence="1">
    <location>
        <begin position="20"/>
        <end position="39"/>
    </location>
</feature>
<sequence length="128" mass="13739">MRSVLGGHGVGGVACSPFFAVWWWCAACGWSRVLLWCCVDHRCHHRARWWHPKKRAQIYGLWRLGGGVGRDTTRSGERGNGGTTLGETTGAAGLGGTRASEALGASNIMCSLRLTGSHVNVSSTVVWT</sequence>
<reference evidence="2" key="1">
    <citation type="submission" date="2019-12" db="EMBL/GenBank/DDBJ databases">
        <title>An insight into the sialome of adult female Ixodes ricinus ticks feeding for 6 days.</title>
        <authorList>
            <person name="Perner J."/>
            <person name="Ribeiro J.M.C."/>
        </authorList>
    </citation>
    <scope>NUCLEOTIDE SEQUENCE</scope>
    <source>
        <strain evidence="2">Semi-engorged</strain>
        <tissue evidence="2">Salivary glands</tissue>
    </source>
</reference>
<dbReference type="EMBL" id="GIFC01009985">
    <property type="protein sequence ID" value="MXU92068.1"/>
    <property type="molecule type" value="Transcribed_RNA"/>
</dbReference>
<proteinExistence type="predicted"/>
<evidence type="ECO:0000256" key="1">
    <source>
        <dbReference type="SAM" id="Phobius"/>
    </source>
</evidence>
<protein>
    <submittedName>
        <fullName evidence="2">Uncharacterized protein</fullName>
    </submittedName>
</protein>
<dbReference type="AlphaFoldDB" id="A0A6B0URR8"/>
<keyword evidence="1" id="KW-0472">Membrane</keyword>
<keyword evidence="1" id="KW-0812">Transmembrane</keyword>
<keyword evidence="1" id="KW-1133">Transmembrane helix</keyword>
<dbReference type="PROSITE" id="PS51257">
    <property type="entry name" value="PROKAR_LIPOPROTEIN"/>
    <property type="match status" value="1"/>
</dbReference>
<name>A0A6B0URR8_IXORI</name>
<evidence type="ECO:0000313" key="2">
    <source>
        <dbReference type="EMBL" id="MXU92068.1"/>
    </source>
</evidence>
<organism evidence="2">
    <name type="scientific">Ixodes ricinus</name>
    <name type="common">Common tick</name>
    <name type="synonym">Acarus ricinus</name>
    <dbReference type="NCBI Taxonomy" id="34613"/>
    <lineage>
        <taxon>Eukaryota</taxon>
        <taxon>Metazoa</taxon>
        <taxon>Ecdysozoa</taxon>
        <taxon>Arthropoda</taxon>
        <taxon>Chelicerata</taxon>
        <taxon>Arachnida</taxon>
        <taxon>Acari</taxon>
        <taxon>Parasitiformes</taxon>
        <taxon>Ixodida</taxon>
        <taxon>Ixodoidea</taxon>
        <taxon>Ixodidae</taxon>
        <taxon>Ixodinae</taxon>
        <taxon>Ixodes</taxon>
    </lineage>
</organism>
<accession>A0A6B0URR8</accession>